<evidence type="ECO:0000256" key="1">
    <source>
        <dbReference type="SAM" id="MobiDB-lite"/>
    </source>
</evidence>
<sequence>KPERLASYSPGQRPGNESSPTILRPVRAKADVCCYALQGAGINITQFPGVALGCKMKGFQP</sequence>
<gene>
    <name evidence="2" type="ORF">DXA68_20905</name>
</gene>
<dbReference type="EMBL" id="QSCF01000052">
    <property type="protein sequence ID" value="RGX75781.1"/>
    <property type="molecule type" value="Genomic_DNA"/>
</dbReference>
<feature type="non-terminal residue" evidence="2">
    <location>
        <position position="1"/>
    </location>
</feature>
<protein>
    <submittedName>
        <fullName evidence="2">Uncharacterized protein</fullName>
    </submittedName>
</protein>
<comment type="caution">
    <text evidence="2">The sequence shown here is derived from an EMBL/GenBank/DDBJ whole genome shotgun (WGS) entry which is preliminary data.</text>
</comment>
<proteinExistence type="predicted"/>
<feature type="region of interest" description="Disordered" evidence="1">
    <location>
        <begin position="1"/>
        <end position="22"/>
    </location>
</feature>
<accession>A0A413GXE3</accession>
<dbReference type="Proteomes" id="UP000286075">
    <property type="component" value="Unassembled WGS sequence"/>
</dbReference>
<evidence type="ECO:0000313" key="2">
    <source>
        <dbReference type="EMBL" id="RGX75781.1"/>
    </source>
</evidence>
<reference evidence="2 3" key="1">
    <citation type="submission" date="2018-08" db="EMBL/GenBank/DDBJ databases">
        <title>A genome reference for cultivated species of the human gut microbiota.</title>
        <authorList>
            <person name="Zou Y."/>
            <person name="Xue W."/>
            <person name="Luo G."/>
        </authorList>
    </citation>
    <scope>NUCLEOTIDE SEQUENCE [LARGE SCALE GENOMIC DNA]</scope>
    <source>
        <strain evidence="2 3">OF03-9BH</strain>
    </source>
</reference>
<evidence type="ECO:0000313" key="3">
    <source>
        <dbReference type="Proteomes" id="UP000286075"/>
    </source>
</evidence>
<dbReference type="AlphaFoldDB" id="A0A413GXE3"/>
<name>A0A413GXE3_9BACE</name>
<organism evidence="2 3">
    <name type="scientific">Bacteroides stercorirosoris</name>
    <dbReference type="NCBI Taxonomy" id="871324"/>
    <lineage>
        <taxon>Bacteria</taxon>
        <taxon>Pseudomonadati</taxon>
        <taxon>Bacteroidota</taxon>
        <taxon>Bacteroidia</taxon>
        <taxon>Bacteroidales</taxon>
        <taxon>Bacteroidaceae</taxon>
        <taxon>Bacteroides</taxon>
    </lineage>
</organism>